<dbReference type="Pfam" id="PF00364">
    <property type="entry name" value="Biotin_lipoyl"/>
    <property type="match status" value="1"/>
</dbReference>
<feature type="compositionally biased region" description="Low complexity" evidence="7">
    <location>
        <begin position="261"/>
        <end position="271"/>
    </location>
</feature>
<feature type="domain" description="Lipoyl-binding" evidence="9">
    <location>
        <begin position="3"/>
        <end position="70"/>
    </location>
</feature>
<dbReference type="RefSeq" id="WP_387341895.1">
    <property type="nucleotide sequence ID" value="NZ_JBIAXI010000006.1"/>
</dbReference>
<feature type="compositionally biased region" description="Polar residues" evidence="7">
    <location>
        <begin position="76"/>
        <end position="85"/>
    </location>
</feature>
<feature type="compositionally biased region" description="Gly residues" evidence="7">
    <location>
        <begin position="272"/>
        <end position="286"/>
    </location>
</feature>
<evidence type="ECO:0000313" key="11">
    <source>
        <dbReference type="Proteomes" id="UP001602119"/>
    </source>
</evidence>
<comment type="similarity">
    <text evidence="2 6">Belongs to the 2-oxoacid dehydrogenase family.</text>
</comment>
<dbReference type="InterPro" id="IPR023213">
    <property type="entry name" value="CAT-like_dom_sf"/>
</dbReference>
<dbReference type="EC" id="2.3.1.-" evidence="6"/>
<dbReference type="CDD" id="cd06849">
    <property type="entry name" value="lipoyl_domain"/>
    <property type="match status" value="1"/>
</dbReference>
<keyword evidence="5 6" id="KW-0012">Acyltransferase</keyword>
<feature type="domain" description="2-oxoacid dehydrogenase acyltransferase catalytic" evidence="8">
    <location>
        <begin position="292"/>
        <end position="510"/>
    </location>
</feature>
<accession>A0ABW6V2I9</accession>
<keyword evidence="4 6" id="KW-0450">Lipoyl</keyword>
<proteinExistence type="inferred from homology"/>
<comment type="caution">
    <text evidence="10">The sequence shown here is derived from an EMBL/GenBank/DDBJ whole genome shotgun (WGS) entry which is preliminary data.</text>
</comment>
<protein>
    <recommendedName>
        <fullName evidence="6">Dihydrolipoamide acetyltransferase component of pyruvate dehydrogenase complex</fullName>
        <ecNumber evidence="6">2.3.1.-</ecNumber>
    </recommendedName>
</protein>
<dbReference type="Pfam" id="PF00198">
    <property type="entry name" value="2-oxoacid_dh"/>
    <property type="match status" value="1"/>
</dbReference>
<dbReference type="Gene3D" id="2.40.50.100">
    <property type="match status" value="1"/>
</dbReference>
<feature type="compositionally biased region" description="Low complexity" evidence="7">
    <location>
        <begin position="186"/>
        <end position="196"/>
    </location>
</feature>
<dbReference type="PANTHER" id="PTHR43178">
    <property type="entry name" value="DIHYDROLIPOAMIDE ACETYLTRANSFERASE COMPONENT OF PYRUVATE DEHYDROGENASE COMPLEX"/>
    <property type="match status" value="1"/>
</dbReference>
<evidence type="ECO:0000259" key="8">
    <source>
        <dbReference type="Pfam" id="PF00198"/>
    </source>
</evidence>
<evidence type="ECO:0000256" key="6">
    <source>
        <dbReference type="RuleBase" id="RU003423"/>
    </source>
</evidence>
<evidence type="ECO:0000256" key="2">
    <source>
        <dbReference type="ARBA" id="ARBA00007317"/>
    </source>
</evidence>
<dbReference type="InterPro" id="IPR000089">
    <property type="entry name" value="Biotin_lipoyl"/>
</dbReference>
<dbReference type="EMBL" id="JBIAXI010000006">
    <property type="protein sequence ID" value="MFF4773508.1"/>
    <property type="molecule type" value="Genomic_DNA"/>
</dbReference>
<dbReference type="SUPFAM" id="SSF52777">
    <property type="entry name" value="CoA-dependent acyltransferases"/>
    <property type="match status" value="1"/>
</dbReference>
<evidence type="ECO:0000256" key="3">
    <source>
        <dbReference type="ARBA" id="ARBA00022679"/>
    </source>
</evidence>
<comment type="cofactor">
    <cofactor evidence="1 6">
        <name>(R)-lipoate</name>
        <dbReference type="ChEBI" id="CHEBI:83088"/>
    </cofactor>
</comment>
<name>A0ABW6V2I9_MICFU</name>
<reference evidence="10 11" key="1">
    <citation type="submission" date="2024-10" db="EMBL/GenBank/DDBJ databases">
        <title>The Natural Products Discovery Center: Release of the First 8490 Sequenced Strains for Exploring Actinobacteria Biosynthetic Diversity.</title>
        <authorList>
            <person name="Kalkreuter E."/>
            <person name="Kautsar S.A."/>
            <person name="Yang D."/>
            <person name="Bader C.D."/>
            <person name="Teijaro C.N."/>
            <person name="Fluegel L."/>
            <person name="Davis C.M."/>
            <person name="Simpson J.R."/>
            <person name="Lauterbach L."/>
            <person name="Steele A.D."/>
            <person name="Gui C."/>
            <person name="Meng S."/>
            <person name="Li G."/>
            <person name="Viehrig K."/>
            <person name="Ye F."/>
            <person name="Su P."/>
            <person name="Kiefer A.F."/>
            <person name="Nichols A."/>
            <person name="Cepeda A.J."/>
            <person name="Yan W."/>
            <person name="Fan B."/>
            <person name="Jiang Y."/>
            <person name="Adhikari A."/>
            <person name="Zheng C.-J."/>
            <person name="Schuster L."/>
            <person name="Cowan T.M."/>
            <person name="Smanski M.J."/>
            <person name="Chevrette M.G."/>
            <person name="De Carvalho L.P.S."/>
            <person name="Shen B."/>
        </authorList>
    </citation>
    <scope>NUCLEOTIDE SEQUENCE [LARGE SCALE GENOMIC DNA]</scope>
    <source>
        <strain evidence="10 11">NPDC001281</strain>
    </source>
</reference>
<keyword evidence="3 6" id="KW-0808">Transferase</keyword>
<keyword evidence="11" id="KW-1185">Reference proteome</keyword>
<evidence type="ECO:0000313" key="10">
    <source>
        <dbReference type="EMBL" id="MFF4773508.1"/>
    </source>
</evidence>
<evidence type="ECO:0000256" key="1">
    <source>
        <dbReference type="ARBA" id="ARBA00001938"/>
    </source>
</evidence>
<feature type="region of interest" description="Disordered" evidence="7">
    <location>
        <begin position="76"/>
        <end position="101"/>
    </location>
</feature>
<evidence type="ECO:0000259" key="9">
    <source>
        <dbReference type="Pfam" id="PF00364"/>
    </source>
</evidence>
<sequence length="512" mass="52490">MTDIRVPKFNSNDSSYVLIEWLVEDGQRARTGDLIAVLETSKATEELVAEEDGFVWQAVPVNADCPPGTVIARLTPENTRPSPASNAPADGSGLAVNPRGGGPDSVGLAAAVRPEAGVVAASEAGSGPVRGDQSAHRPLVTGPAQELIDELGIDPEEVRRLGVSVVRRADIERLVADRPAHPGPASVPRSGSTPGPVSGGPPGSAPGHASDMPPGSAPGHASDMPPGSAPGHASDMPPGPAADHASDMPPGPAADHASDMPPHGASAHAPGGPSGPSSGDGSGSAPGGVPYPLSRVQRAVARAVRTSHETVPAAYAVVRVDVGAALELSARLTKEVRRPVGLPELVTCAVARLHTTFPLFFATLVDDGHAMPAEVPNVGVTFDAGEGLYVPVVHDAARRPVREVAHLLMKYRLAALTGDFRESDLAGADIVVTLHHDGDVTLAIPLIFPGNVCALAVTAPQDDLRLEAGAVVSRTVANIGLAYDHRLINGRDAALFLRALKELLEAPEKAVS</sequence>
<feature type="region of interest" description="Disordered" evidence="7">
    <location>
        <begin position="176"/>
        <end position="291"/>
    </location>
</feature>
<dbReference type="InterPro" id="IPR011053">
    <property type="entry name" value="Single_hybrid_motif"/>
</dbReference>
<evidence type="ECO:0000256" key="5">
    <source>
        <dbReference type="ARBA" id="ARBA00023315"/>
    </source>
</evidence>
<dbReference type="Gene3D" id="3.30.559.10">
    <property type="entry name" value="Chloramphenicol acetyltransferase-like domain"/>
    <property type="match status" value="1"/>
</dbReference>
<dbReference type="Proteomes" id="UP001602119">
    <property type="component" value="Unassembled WGS sequence"/>
</dbReference>
<dbReference type="PANTHER" id="PTHR43178:SF5">
    <property type="entry name" value="LIPOAMIDE ACYLTRANSFERASE COMPONENT OF BRANCHED-CHAIN ALPHA-KETO ACID DEHYDROGENASE COMPLEX, MITOCHONDRIAL"/>
    <property type="match status" value="1"/>
</dbReference>
<organism evidence="10 11">
    <name type="scientific">Microtetraspora fusca</name>
    <dbReference type="NCBI Taxonomy" id="1997"/>
    <lineage>
        <taxon>Bacteria</taxon>
        <taxon>Bacillati</taxon>
        <taxon>Actinomycetota</taxon>
        <taxon>Actinomycetes</taxon>
        <taxon>Streptosporangiales</taxon>
        <taxon>Streptosporangiaceae</taxon>
        <taxon>Microtetraspora</taxon>
    </lineage>
</organism>
<evidence type="ECO:0000256" key="7">
    <source>
        <dbReference type="SAM" id="MobiDB-lite"/>
    </source>
</evidence>
<dbReference type="InterPro" id="IPR001078">
    <property type="entry name" value="2-oxoacid_DH_actylTfrase"/>
</dbReference>
<dbReference type="InterPro" id="IPR050743">
    <property type="entry name" value="2-oxoacid_DH_E2_comp"/>
</dbReference>
<dbReference type="SUPFAM" id="SSF51230">
    <property type="entry name" value="Single hybrid motif"/>
    <property type="match status" value="1"/>
</dbReference>
<gene>
    <name evidence="10" type="ORF">ACFY05_11680</name>
</gene>
<evidence type="ECO:0000256" key="4">
    <source>
        <dbReference type="ARBA" id="ARBA00022823"/>
    </source>
</evidence>